<proteinExistence type="predicted"/>
<evidence type="ECO:0000313" key="1">
    <source>
        <dbReference type="EMBL" id="MDG0791782.1"/>
    </source>
</evidence>
<gene>
    <name evidence="1" type="ORF">OMP38_13600</name>
</gene>
<dbReference type="InterPro" id="IPR043519">
    <property type="entry name" value="NT_sf"/>
</dbReference>
<comment type="caution">
    <text evidence="1">The sequence shown here is derived from an EMBL/GenBank/DDBJ whole genome shotgun (WGS) entry which is preliminary data.</text>
</comment>
<protein>
    <submittedName>
        <fullName evidence="1">Nucleotidyltransferase family protein</fullName>
    </submittedName>
</protein>
<reference evidence="1 2" key="1">
    <citation type="submission" date="2022-10" db="EMBL/GenBank/DDBJ databases">
        <title>Comparative genomic analysis of Cohnella hashimotonis sp. nov., isolated from the International Space Station.</title>
        <authorList>
            <person name="Simpson A."/>
            <person name="Venkateswaran K."/>
        </authorList>
    </citation>
    <scope>NUCLEOTIDE SEQUENCE [LARGE SCALE GENOMIC DNA]</scope>
    <source>
        <strain evidence="1 2">DSM 18997</strain>
    </source>
</reference>
<accession>A0A9X4QMY5</accession>
<dbReference type="InterPro" id="IPR039498">
    <property type="entry name" value="NTP_transf_5"/>
</dbReference>
<dbReference type="AlphaFoldDB" id="A0A9X4QMY5"/>
<dbReference type="Pfam" id="PF14907">
    <property type="entry name" value="NTP_transf_5"/>
    <property type="match status" value="1"/>
</dbReference>
<dbReference type="Proteomes" id="UP001153387">
    <property type="component" value="Unassembled WGS sequence"/>
</dbReference>
<name>A0A9X4QMY5_9BACL</name>
<evidence type="ECO:0000313" key="2">
    <source>
        <dbReference type="Proteomes" id="UP001153387"/>
    </source>
</evidence>
<dbReference type="SUPFAM" id="SSF81301">
    <property type="entry name" value="Nucleotidyltransferase"/>
    <property type="match status" value="1"/>
</dbReference>
<sequence length="373" mass="43781">MIGAENQSDSTEIPDALFDETDWNTFVDLAKHHRVDPYLYHRIKNSPDPRIPASVVKYLQSEYRRNTFLMLQLSGEMQVIDHHLSERGIRALFLKGPVLAVDLYNDLSLRTSCDLDLLIPLQNLPQAEELLTSLGYVKDEYIHTVLNDWKWRHHHTAFYHPVKNVKVELHWRFHPSPSGEPDFEDLWNRRRISTISSQPIHYLGREDLFQFLVSHGARHGWSRLRWLLDIRLWLQQPRDTDRLVALLRKHGYYHVGGQALVLVSNVFGDPVPGDLAPMADLQRAKRLAQDAVFYMERVVNLHTNPVPEDVDRFHKRHLYALMAFRHKLTFVISFLFPYPEDAETLPLPKALHALYFPLRPFLWAWRKMAGVRQ</sequence>
<dbReference type="EMBL" id="JAPDHZ010000003">
    <property type="protein sequence ID" value="MDG0791782.1"/>
    <property type="molecule type" value="Genomic_DNA"/>
</dbReference>
<organism evidence="1 2">
    <name type="scientific">Cohnella ginsengisoli</name>
    <dbReference type="NCBI Taxonomy" id="425004"/>
    <lineage>
        <taxon>Bacteria</taxon>
        <taxon>Bacillati</taxon>
        <taxon>Bacillota</taxon>
        <taxon>Bacilli</taxon>
        <taxon>Bacillales</taxon>
        <taxon>Paenibacillaceae</taxon>
        <taxon>Cohnella</taxon>
    </lineage>
</organism>
<keyword evidence="2" id="KW-1185">Reference proteome</keyword>